<evidence type="ECO:0000256" key="1">
    <source>
        <dbReference type="ARBA" id="ARBA00007092"/>
    </source>
</evidence>
<dbReference type="KEGG" id="tpr:Tpau_0948"/>
<proteinExistence type="inferred from homology"/>
<dbReference type="InterPro" id="IPR037493">
    <property type="entry name" value="ExoIII-like"/>
</dbReference>
<evidence type="ECO:0000256" key="4">
    <source>
        <dbReference type="ARBA" id="ARBA00022842"/>
    </source>
</evidence>
<dbReference type="AlphaFoldDB" id="D5UUL0"/>
<organism evidence="9 10">
    <name type="scientific">Tsukamurella paurometabola (strain ATCC 8368 / DSM 20162 / CCUG 35730 / CIP 100753 / JCM 10117 / KCTC 9821 / NBRC 16120 / NCIMB 702349 / NCTC 13040)</name>
    <name type="common">Corynebacterium paurometabolum</name>
    <dbReference type="NCBI Taxonomy" id="521096"/>
    <lineage>
        <taxon>Bacteria</taxon>
        <taxon>Bacillati</taxon>
        <taxon>Actinomycetota</taxon>
        <taxon>Actinomycetes</taxon>
        <taxon>Mycobacteriales</taxon>
        <taxon>Tsukamurellaceae</taxon>
        <taxon>Tsukamurella</taxon>
    </lineage>
</organism>
<comment type="cofactor">
    <cofactor evidence="6">
        <name>Mg(2+)</name>
        <dbReference type="ChEBI" id="CHEBI:18420"/>
    </cofactor>
    <cofactor evidence="6">
        <name>Mn(2+)</name>
        <dbReference type="ChEBI" id="CHEBI:29035"/>
    </cofactor>
    <text evidence="6">Probably binds two magnesium or manganese ions per subunit.</text>
</comment>
<dbReference type="InterPro" id="IPR036691">
    <property type="entry name" value="Endo/exonu/phosph_ase_sf"/>
</dbReference>
<dbReference type="GO" id="GO:0008311">
    <property type="term" value="F:double-stranded DNA 3'-5' DNA exonuclease activity"/>
    <property type="evidence" value="ECO:0007669"/>
    <property type="project" value="UniProtKB-EC"/>
</dbReference>
<feature type="site" description="Interaction with DNA substrate" evidence="7">
    <location>
        <position position="260"/>
    </location>
</feature>
<feature type="active site" evidence="5">
    <location>
        <position position="116"/>
    </location>
</feature>
<keyword evidence="6" id="KW-0464">Manganese</keyword>
<dbReference type="NCBIfam" id="TIGR00195">
    <property type="entry name" value="exoDNase_III"/>
    <property type="match status" value="1"/>
</dbReference>
<reference evidence="9 10" key="2">
    <citation type="journal article" date="2011" name="Stand. Genomic Sci.">
        <title>Complete genome sequence of Tsukamurella paurometabola type strain (no. 33).</title>
        <authorList>
            <person name="Munk A.C."/>
            <person name="Lapidus A."/>
            <person name="Lucas S."/>
            <person name="Nolan M."/>
            <person name="Tice H."/>
            <person name="Cheng J.F."/>
            <person name="Del Rio T.G."/>
            <person name="Goodwin L."/>
            <person name="Pitluck S."/>
            <person name="Liolios K."/>
            <person name="Huntemann M."/>
            <person name="Ivanova N."/>
            <person name="Mavromatis K."/>
            <person name="Mikhailova N."/>
            <person name="Pati A."/>
            <person name="Chen A."/>
            <person name="Palaniappan K."/>
            <person name="Tapia R."/>
            <person name="Han C."/>
            <person name="Land M."/>
            <person name="Hauser L."/>
            <person name="Chang Y.J."/>
            <person name="Jeffries C.D."/>
            <person name="Brettin T."/>
            <person name="Yasawong M."/>
            <person name="Brambilla E.M."/>
            <person name="Rohde M."/>
            <person name="Sikorski J."/>
            <person name="Goker M."/>
            <person name="Detter J.C."/>
            <person name="Woyke T."/>
            <person name="Bristow J."/>
            <person name="Eisen J.A."/>
            <person name="Markowitz V."/>
            <person name="Hugenholtz P."/>
            <person name="Kyrpides N.C."/>
            <person name="Klenk H.P."/>
        </authorList>
    </citation>
    <scope>NUCLEOTIDE SEQUENCE [LARGE SCALE GENOMIC DNA]</scope>
    <source>
        <strain evidence="10">ATCC 8368 / DSM 20162 / CCUG 35730 / CIP 100753 / JCM 10117 / KCTC 9821 / NBRC 16120 / NCIMB 702349 / NCTC 13040</strain>
    </source>
</reference>
<feature type="binding site" evidence="6">
    <location>
        <position position="7"/>
    </location>
    <ligand>
        <name>Mg(2+)</name>
        <dbReference type="ChEBI" id="CHEBI:18420"/>
        <label>1</label>
    </ligand>
</feature>
<dbReference type="HOGENOM" id="CLU_027539_3_0_11"/>
<keyword evidence="10" id="KW-1185">Reference proteome</keyword>
<dbReference type="CDD" id="cd10281">
    <property type="entry name" value="Nape_like_AP-endo"/>
    <property type="match status" value="1"/>
</dbReference>
<dbReference type="GO" id="GO:0006281">
    <property type="term" value="P:DNA repair"/>
    <property type="evidence" value="ECO:0007669"/>
    <property type="project" value="InterPro"/>
</dbReference>
<feature type="binding site" evidence="6">
    <location>
        <position position="259"/>
    </location>
    <ligand>
        <name>Mg(2+)</name>
        <dbReference type="ChEBI" id="CHEBI:18420"/>
        <label>1</label>
    </ligand>
</feature>
<evidence type="ECO:0000256" key="7">
    <source>
        <dbReference type="PIRSR" id="PIRSR604808-3"/>
    </source>
</evidence>
<dbReference type="eggNOG" id="COG0708">
    <property type="taxonomic scope" value="Bacteria"/>
</dbReference>
<feature type="active site" description="Proton acceptor" evidence="5">
    <location>
        <position position="260"/>
    </location>
</feature>
<feature type="binding site" evidence="6">
    <location>
        <position position="41"/>
    </location>
    <ligand>
        <name>Mg(2+)</name>
        <dbReference type="ChEBI" id="CHEBI:18420"/>
        <label>1</label>
    </ligand>
</feature>
<feature type="site" description="Important for catalytic activity" evidence="7">
    <location>
        <position position="230"/>
    </location>
</feature>
<feature type="active site" description="Proton donor/acceptor" evidence="5">
    <location>
        <position position="156"/>
    </location>
</feature>
<dbReference type="EMBL" id="CP001966">
    <property type="protein sequence ID" value="ADG77581.1"/>
    <property type="molecule type" value="Genomic_DNA"/>
</dbReference>
<dbReference type="EC" id="3.1.11.2" evidence="9"/>
<dbReference type="STRING" id="521096.Tpau_0948"/>
<dbReference type="PANTHER" id="PTHR43250:SF2">
    <property type="entry name" value="EXODEOXYRIBONUCLEASE III"/>
    <property type="match status" value="1"/>
</dbReference>
<evidence type="ECO:0000256" key="5">
    <source>
        <dbReference type="PIRSR" id="PIRSR604808-1"/>
    </source>
</evidence>
<evidence type="ECO:0000256" key="3">
    <source>
        <dbReference type="ARBA" id="ARBA00022801"/>
    </source>
</evidence>
<dbReference type="RefSeq" id="WP_013125621.1">
    <property type="nucleotide sequence ID" value="NC_014158.1"/>
</dbReference>
<evidence type="ECO:0000313" key="10">
    <source>
        <dbReference type="Proteomes" id="UP000001213"/>
    </source>
</evidence>
<dbReference type="Gene3D" id="3.60.10.10">
    <property type="entry name" value="Endonuclease/exonuclease/phosphatase"/>
    <property type="match status" value="1"/>
</dbReference>
<keyword evidence="3 9" id="KW-0378">Hydrolase</keyword>
<feature type="domain" description="Endonuclease/exonuclease/phosphatase" evidence="8">
    <location>
        <begin position="5"/>
        <end position="260"/>
    </location>
</feature>
<comment type="similarity">
    <text evidence="1">Belongs to the DNA repair enzymes AP/ExoA family.</text>
</comment>
<dbReference type="NCBIfam" id="TIGR00633">
    <property type="entry name" value="xth"/>
    <property type="match status" value="1"/>
</dbReference>
<evidence type="ECO:0000256" key="6">
    <source>
        <dbReference type="PIRSR" id="PIRSR604808-2"/>
    </source>
</evidence>
<sequence length="272" mass="30234">MIITSINVNGIRAAVKQRSEENLGMLPWLRETKADVVALQEVRATHKQSLAALAPALDEGWHLSAAESSTAGRNGVAVLSRREPDAVRIGFGSAEFDETGRYLEADFGDLTVGSLYLPSGDVGTERQDEKDRFRAEFGEYLGTLGRRRRKAVVCGDWNIGHTELDIKNWKGNVKNSGFLPEERAWMSTYIGAGRPFTDVVRELHPGTPGPYAWWSWRGKAFDNDSGWRIDLQIANNALAQHATAARVERAEAYSLRWSDHAPVTVEYSCDMP</sequence>
<feature type="binding site" evidence="6">
    <location>
        <position position="158"/>
    </location>
    <ligand>
        <name>Mg(2+)</name>
        <dbReference type="ChEBI" id="CHEBI:18420"/>
        <label>1</label>
    </ligand>
</feature>
<dbReference type="InterPro" id="IPR004808">
    <property type="entry name" value="AP_endonuc_1"/>
</dbReference>
<dbReference type="PROSITE" id="PS51435">
    <property type="entry name" value="AP_NUCLEASE_F1_4"/>
    <property type="match status" value="1"/>
</dbReference>
<evidence type="ECO:0000259" key="8">
    <source>
        <dbReference type="Pfam" id="PF03372"/>
    </source>
</evidence>
<accession>D5UUL0</accession>
<dbReference type="Pfam" id="PF03372">
    <property type="entry name" value="Exo_endo_phos"/>
    <property type="match status" value="1"/>
</dbReference>
<dbReference type="PANTHER" id="PTHR43250">
    <property type="entry name" value="EXODEOXYRIBONUCLEASE III"/>
    <property type="match status" value="1"/>
</dbReference>
<feature type="site" description="Transition state stabilizer" evidence="7">
    <location>
        <position position="158"/>
    </location>
</feature>
<feature type="binding site" evidence="6">
    <location>
        <position position="156"/>
    </location>
    <ligand>
        <name>Mg(2+)</name>
        <dbReference type="ChEBI" id="CHEBI:18420"/>
        <label>1</label>
    </ligand>
</feature>
<gene>
    <name evidence="9" type="ordered locus">Tpau_0948</name>
</gene>
<keyword evidence="2 6" id="KW-0479">Metal-binding</keyword>
<protein>
    <submittedName>
        <fullName evidence="9">Exodeoxyribonuclease III Xth</fullName>
        <ecNumber evidence="9">3.1.11.2</ecNumber>
    </submittedName>
</protein>
<feature type="binding site" evidence="6">
    <location>
        <position position="260"/>
    </location>
    <ligand>
        <name>Mg(2+)</name>
        <dbReference type="ChEBI" id="CHEBI:18420"/>
        <label>1</label>
    </ligand>
</feature>
<reference evidence="10" key="1">
    <citation type="submission" date="2010-03" db="EMBL/GenBank/DDBJ databases">
        <title>The complete chromosome of Tsukamurella paurometabola DSM 20162.</title>
        <authorList>
            <consortium name="US DOE Joint Genome Institute (JGI-PGF)"/>
            <person name="Lucas S."/>
            <person name="Copeland A."/>
            <person name="Lapidus A."/>
            <person name="Glavina del Rio T."/>
            <person name="Dalin E."/>
            <person name="Tice H."/>
            <person name="Bruce D."/>
            <person name="Goodwin L."/>
            <person name="Pitluck S."/>
            <person name="Kyrpides N."/>
            <person name="Mavromatis K."/>
            <person name="Ivanova N."/>
            <person name="Mikhailova N."/>
            <person name="Munk A.C."/>
            <person name="Brettin T."/>
            <person name="Detter J.C."/>
            <person name="Tapia R."/>
            <person name="Han C."/>
            <person name="Larimer F."/>
            <person name="Land M."/>
            <person name="Hauser L."/>
            <person name="Markowitz V."/>
            <person name="Cheng J.-F."/>
            <person name="Hugenholtz P."/>
            <person name="Woyke T."/>
            <person name="Wu D."/>
            <person name="Jando M."/>
            <person name="Brambilla E."/>
            <person name="Klenk H.-P."/>
            <person name="Eisen J.A."/>
        </authorList>
    </citation>
    <scope>NUCLEOTIDE SEQUENCE [LARGE SCALE GENOMIC DNA]</scope>
    <source>
        <strain evidence="10">ATCC 8368 / DSM 20162 / CCUG 35730 / CIP 100753 / JCM 10117 / KCTC 9821 / NBRC 16120 / NCIMB 702349 / NCTC 13040</strain>
    </source>
</reference>
<evidence type="ECO:0000313" key="9">
    <source>
        <dbReference type="EMBL" id="ADG77581.1"/>
    </source>
</evidence>
<dbReference type="Proteomes" id="UP000001213">
    <property type="component" value="Chromosome"/>
</dbReference>
<dbReference type="InterPro" id="IPR005135">
    <property type="entry name" value="Endo/exonuclease/phosphatase"/>
</dbReference>
<keyword evidence="4 6" id="KW-0460">Magnesium</keyword>
<evidence type="ECO:0000256" key="2">
    <source>
        <dbReference type="ARBA" id="ARBA00022723"/>
    </source>
</evidence>
<name>D5UUL0_TSUPD</name>
<dbReference type="SUPFAM" id="SSF56219">
    <property type="entry name" value="DNase I-like"/>
    <property type="match status" value="1"/>
</dbReference>
<dbReference type="GO" id="GO:0046872">
    <property type="term" value="F:metal ion binding"/>
    <property type="evidence" value="ECO:0007669"/>
    <property type="project" value="UniProtKB-KW"/>
</dbReference>